<dbReference type="GO" id="GO:0016758">
    <property type="term" value="F:hexosyltransferase activity"/>
    <property type="evidence" value="ECO:0007669"/>
    <property type="project" value="InterPro"/>
</dbReference>
<feature type="compositionally biased region" description="Polar residues" evidence="10">
    <location>
        <begin position="24"/>
        <end position="41"/>
    </location>
</feature>
<dbReference type="GO" id="GO:0051072">
    <property type="term" value="P:4,6-pyruvylated galactose residue biosynthetic process"/>
    <property type="evidence" value="ECO:0007669"/>
    <property type="project" value="TreeGrafter"/>
</dbReference>
<dbReference type="GO" id="GO:0000139">
    <property type="term" value="C:Golgi membrane"/>
    <property type="evidence" value="ECO:0007669"/>
    <property type="project" value="UniProtKB-SubCell"/>
</dbReference>
<organism evidence="12 13">
    <name type="scientific">Jaapia argillacea MUCL 33604</name>
    <dbReference type="NCBI Taxonomy" id="933084"/>
    <lineage>
        <taxon>Eukaryota</taxon>
        <taxon>Fungi</taxon>
        <taxon>Dikarya</taxon>
        <taxon>Basidiomycota</taxon>
        <taxon>Agaricomycotina</taxon>
        <taxon>Agaricomycetes</taxon>
        <taxon>Agaricomycetidae</taxon>
        <taxon>Jaapiales</taxon>
        <taxon>Jaapiaceae</taxon>
        <taxon>Jaapia</taxon>
    </lineage>
</organism>
<dbReference type="STRING" id="933084.A0A067Q9E8"/>
<reference evidence="13" key="1">
    <citation type="journal article" date="2014" name="Proc. Natl. Acad. Sci. U.S.A.">
        <title>Extensive sampling of basidiomycete genomes demonstrates inadequacy of the white-rot/brown-rot paradigm for wood decay fungi.</title>
        <authorList>
            <person name="Riley R."/>
            <person name="Salamov A.A."/>
            <person name="Brown D.W."/>
            <person name="Nagy L.G."/>
            <person name="Floudas D."/>
            <person name="Held B.W."/>
            <person name="Levasseur A."/>
            <person name="Lombard V."/>
            <person name="Morin E."/>
            <person name="Otillar R."/>
            <person name="Lindquist E.A."/>
            <person name="Sun H."/>
            <person name="LaButti K.M."/>
            <person name="Schmutz J."/>
            <person name="Jabbour D."/>
            <person name="Luo H."/>
            <person name="Baker S.E."/>
            <person name="Pisabarro A.G."/>
            <person name="Walton J.D."/>
            <person name="Blanchette R.A."/>
            <person name="Henrissat B."/>
            <person name="Martin F."/>
            <person name="Cullen D."/>
            <person name="Hibbett D.S."/>
            <person name="Grigoriev I.V."/>
        </authorList>
    </citation>
    <scope>NUCLEOTIDE SEQUENCE [LARGE SCALE GENOMIC DNA]</scope>
    <source>
        <strain evidence="13">MUCL 33604</strain>
    </source>
</reference>
<keyword evidence="9 11" id="KW-0472">Membrane</keyword>
<proteinExistence type="inferred from homology"/>
<feature type="compositionally biased region" description="Low complexity" evidence="10">
    <location>
        <begin position="47"/>
        <end position="70"/>
    </location>
</feature>
<sequence>MPEDPSDLPAFYGHHSGGSSRSSLCSTASNTPTQSRSTSPLPQFLVAGLSSSPSSEAESEPSSPLLGSLGRRQRLREDRRSWWMLGGPSSPRRRRRRGLSWGRTFKRGLRKVVQHPLFPSQPITILLTLLLFSVLALFITLLLIHILNPDKEPLPWRVYCTVPSPYSAPHFSLSGGSSSFEPMIPEASYISPPFPPEDLDSLPPAGVFLGVFSMDSAFERRMLVRSTWASHHRSREGAGDGDGGNGTSRTIVRFILGQPKKNWERRIRLEMETYNDIVILPIVENMNSGKSQAFFAWASSYAWVPPVYFNTTVPPPTYSYTNISSAPPPPAPHDPILAREDALSEVRKPWVRPDFVVKSDDDSFVMLAELEARLRVELHTTPPKSDNTTSVLPVSQTSTSSTNPTTTAADEVAFHPSSVLNNTVPDPLVYWGYLVKNRFMAGELYGLSWSIVEWVARDHQVKALTRGAEDKQTAKWMALHPQKEAVRWKSERCWIYDHPRAGTVYGHGFLFPAEASRVKAAMSPYLEHSPGAFINVSPTSQWVLPLNAPTPSSWAHSSVSTFGVRYTPPVPDLTSRQSVEALVEGSGMSSLREGSPITPEFAWTHREGRRARYEGKRVGGTVVVHFIKKNMWYLETALALLEGEEVSESDVERKAKELQDAIDSPPSSSAATPSPTPSLSGTPAAIPVVTSYWHR</sequence>
<comment type="similarity">
    <text evidence="2">Belongs to the glycosyltransferase 31 family.</text>
</comment>
<evidence type="ECO:0000256" key="8">
    <source>
        <dbReference type="ARBA" id="ARBA00023034"/>
    </source>
</evidence>
<keyword evidence="6" id="KW-0735">Signal-anchor</keyword>
<evidence type="ECO:0000256" key="1">
    <source>
        <dbReference type="ARBA" id="ARBA00004323"/>
    </source>
</evidence>
<feature type="region of interest" description="Disordered" evidence="10">
    <location>
        <begin position="379"/>
        <end position="406"/>
    </location>
</feature>
<dbReference type="HOGENOM" id="CLU_015642_1_0_1"/>
<gene>
    <name evidence="12" type="ORF">JAAARDRAFT_120089</name>
</gene>
<evidence type="ECO:0000256" key="7">
    <source>
        <dbReference type="ARBA" id="ARBA00022989"/>
    </source>
</evidence>
<keyword evidence="8" id="KW-0333">Golgi apparatus</keyword>
<feature type="transmembrane region" description="Helical" evidence="11">
    <location>
        <begin position="125"/>
        <end position="147"/>
    </location>
</feature>
<dbReference type="AlphaFoldDB" id="A0A067Q9E8"/>
<keyword evidence="13" id="KW-1185">Reference proteome</keyword>
<evidence type="ECO:0000256" key="9">
    <source>
        <dbReference type="ARBA" id="ARBA00023136"/>
    </source>
</evidence>
<dbReference type="PANTHER" id="PTHR11214">
    <property type="entry name" value="BETA-1,3-N-ACETYLGLUCOSAMINYLTRANSFERASE"/>
    <property type="match status" value="1"/>
</dbReference>
<keyword evidence="5 11" id="KW-0812">Transmembrane</keyword>
<keyword evidence="3" id="KW-0328">Glycosyltransferase</keyword>
<keyword evidence="4 12" id="KW-0808">Transferase</keyword>
<dbReference type="InterPro" id="IPR002659">
    <property type="entry name" value="Glyco_trans_31"/>
</dbReference>
<name>A0A067Q9E8_9AGAM</name>
<dbReference type="InParanoid" id="A0A067Q9E8"/>
<evidence type="ECO:0000256" key="2">
    <source>
        <dbReference type="ARBA" id="ARBA00008661"/>
    </source>
</evidence>
<accession>A0A067Q9E8</accession>
<evidence type="ECO:0000256" key="3">
    <source>
        <dbReference type="ARBA" id="ARBA00022676"/>
    </source>
</evidence>
<evidence type="ECO:0000256" key="11">
    <source>
        <dbReference type="SAM" id="Phobius"/>
    </source>
</evidence>
<feature type="region of interest" description="Disordered" evidence="10">
    <location>
        <begin position="1"/>
        <end position="70"/>
    </location>
</feature>
<feature type="region of interest" description="Disordered" evidence="10">
    <location>
        <begin position="651"/>
        <end position="684"/>
    </location>
</feature>
<dbReference type="EMBL" id="KL197710">
    <property type="protein sequence ID" value="KDQ63574.1"/>
    <property type="molecule type" value="Genomic_DNA"/>
</dbReference>
<dbReference type="Proteomes" id="UP000027265">
    <property type="component" value="Unassembled WGS sequence"/>
</dbReference>
<evidence type="ECO:0000313" key="13">
    <source>
        <dbReference type="Proteomes" id="UP000027265"/>
    </source>
</evidence>
<feature type="compositionally biased region" description="Low complexity" evidence="10">
    <location>
        <begin position="395"/>
        <end position="406"/>
    </location>
</feature>
<evidence type="ECO:0000256" key="5">
    <source>
        <dbReference type="ARBA" id="ARBA00022692"/>
    </source>
</evidence>
<protein>
    <submittedName>
        <fullName evidence="12">Glycosyltransferase family 31 protein</fullName>
    </submittedName>
</protein>
<feature type="compositionally biased region" description="Low complexity" evidence="10">
    <location>
        <begin position="13"/>
        <end position="23"/>
    </location>
</feature>
<evidence type="ECO:0000256" key="4">
    <source>
        <dbReference type="ARBA" id="ARBA00022679"/>
    </source>
</evidence>
<dbReference type="PANTHER" id="PTHR11214:SF333">
    <property type="entry name" value="GLYCOSYLTRANSFERASE FAMILY 31 PROTEIN"/>
    <property type="match status" value="1"/>
</dbReference>
<comment type="subcellular location">
    <subcellularLocation>
        <location evidence="1">Golgi apparatus membrane</location>
        <topology evidence="1">Single-pass type II membrane protein</topology>
    </subcellularLocation>
</comment>
<evidence type="ECO:0000313" key="12">
    <source>
        <dbReference type="EMBL" id="KDQ63574.1"/>
    </source>
</evidence>
<dbReference type="OrthoDB" id="2139606at2759"/>
<feature type="compositionally biased region" description="Low complexity" evidence="10">
    <location>
        <begin position="664"/>
        <end position="684"/>
    </location>
</feature>
<feature type="compositionally biased region" description="Polar residues" evidence="10">
    <location>
        <begin position="382"/>
        <end position="394"/>
    </location>
</feature>
<keyword evidence="7 11" id="KW-1133">Transmembrane helix</keyword>
<evidence type="ECO:0000256" key="6">
    <source>
        <dbReference type="ARBA" id="ARBA00022968"/>
    </source>
</evidence>
<evidence type="ECO:0000256" key="10">
    <source>
        <dbReference type="SAM" id="MobiDB-lite"/>
    </source>
</evidence>